<name>A0A137NUL4_CONC2</name>
<feature type="region of interest" description="Disordered" evidence="4">
    <location>
        <begin position="197"/>
        <end position="244"/>
    </location>
</feature>
<dbReference type="Proteomes" id="UP000070444">
    <property type="component" value="Unassembled WGS sequence"/>
</dbReference>
<evidence type="ECO:0000256" key="4">
    <source>
        <dbReference type="SAM" id="MobiDB-lite"/>
    </source>
</evidence>
<keyword evidence="1" id="KW-0677">Repeat</keyword>
<accession>A0A137NUL4</accession>
<evidence type="ECO:0000256" key="2">
    <source>
        <dbReference type="ARBA" id="ARBA00022884"/>
    </source>
</evidence>
<dbReference type="SMART" id="SM00360">
    <property type="entry name" value="RRM"/>
    <property type="match status" value="2"/>
</dbReference>
<dbReference type="EMBL" id="KQ964735">
    <property type="protein sequence ID" value="KXN66361.1"/>
    <property type="molecule type" value="Genomic_DNA"/>
</dbReference>
<dbReference type="SUPFAM" id="SSF54928">
    <property type="entry name" value="RNA-binding domain, RBD"/>
    <property type="match status" value="3"/>
</dbReference>
<proteinExistence type="predicted"/>
<feature type="compositionally biased region" description="Polar residues" evidence="4">
    <location>
        <begin position="199"/>
        <end position="231"/>
    </location>
</feature>
<keyword evidence="7" id="KW-1185">Reference proteome</keyword>
<dbReference type="InterPro" id="IPR000504">
    <property type="entry name" value="RRM_dom"/>
</dbReference>
<dbReference type="InterPro" id="IPR012677">
    <property type="entry name" value="Nucleotide-bd_a/b_plait_sf"/>
</dbReference>
<dbReference type="PROSITE" id="PS50102">
    <property type="entry name" value="RRM"/>
    <property type="match status" value="1"/>
</dbReference>
<keyword evidence="2 3" id="KW-0694">RNA-binding</keyword>
<evidence type="ECO:0000256" key="3">
    <source>
        <dbReference type="PROSITE-ProRule" id="PRU00176"/>
    </source>
</evidence>
<dbReference type="GO" id="GO:0003723">
    <property type="term" value="F:RNA binding"/>
    <property type="evidence" value="ECO:0007669"/>
    <property type="project" value="UniProtKB-UniRule"/>
</dbReference>
<dbReference type="InterPro" id="IPR035979">
    <property type="entry name" value="RBD_domain_sf"/>
</dbReference>
<dbReference type="Gene3D" id="1.10.1900.10">
    <property type="entry name" value="c-terminal domain of poly(a) binding protein"/>
    <property type="match status" value="1"/>
</dbReference>
<dbReference type="Pfam" id="PF00076">
    <property type="entry name" value="RRM_1"/>
    <property type="match status" value="1"/>
</dbReference>
<gene>
    <name evidence="6" type="ORF">CONCODRAFT_80512</name>
</gene>
<dbReference type="PANTHER" id="PTHR24012">
    <property type="entry name" value="RNA BINDING PROTEIN"/>
    <property type="match status" value="1"/>
</dbReference>
<evidence type="ECO:0000256" key="1">
    <source>
        <dbReference type="ARBA" id="ARBA00022737"/>
    </source>
</evidence>
<evidence type="ECO:0000313" key="6">
    <source>
        <dbReference type="EMBL" id="KXN66361.1"/>
    </source>
</evidence>
<evidence type="ECO:0000313" key="7">
    <source>
        <dbReference type="Proteomes" id="UP000070444"/>
    </source>
</evidence>
<feature type="domain" description="RRM" evidence="5">
    <location>
        <begin position="250"/>
        <end position="327"/>
    </location>
</feature>
<dbReference type="Gene3D" id="3.30.70.330">
    <property type="match status" value="1"/>
</dbReference>
<reference evidence="6 7" key="1">
    <citation type="journal article" date="2015" name="Genome Biol. Evol.">
        <title>Phylogenomic analyses indicate that early fungi evolved digesting cell walls of algal ancestors of land plants.</title>
        <authorList>
            <person name="Chang Y."/>
            <person name="Wang S."/>
            <person name="Sekimoto S."/>
            <person name="Aerts A.L."/>
            <person name="Choi C."/>
            <person name="Clum A."/>
            <person name="LaButti K.M."/>
            <person name="Lindquist E.A."/>
            <person name="Yee Ngan C."/>
            <person name="Ohm R.A."/>
            <person name="Salamov A.A."/>
            <person name="Grigoriev I.V."/>
            <person name="Spatafora J.W."/>
            <person name="Berbee M.L."/>
        </authorList>
    </citation>
    <scope>NUCLEOTIDE SEQUENCE [LARGE SCALE GENOMIC DNA]</scope>
    <source>
        <strain evidence="6 7">NRRL 28638</strain>
    </source>
</reference>
<sequence>MLSSTHSDSKDNCYFYVRGLPAKVSKFDLFSLFRALPITNIHLNAKGSDFTSDAKVEIKGRRALNEALATFNKVQTNTLDGTIEVSANDDFSSHEQSNGSTWLQVTQVSEHANTHDLYHIFRETGPMVEFFISTGREGKPLMAWVKYISKSLAHKGVQDHHFKEYMKKSFSVKIVQSVPDVDPFYFVNFRLPVPRDHLPSQQSEPMSKHASNADSGYITSPASQADTFNENRSTHSSSSQSEPHQDFDSKVLYVYNLNSEIDNTELFNMFKSYGFITSAIVVKDRLGKSKGYGSVRFTKSSDPSKAYQSYISSKSSNDPIELEIGRPRNVSGIQSASTKKPVINSEAVAAPLAEISPEDYRNALNEKISQLKGIDSDNVNYVTQLLLDLYPEFIQNLLQNQNLLQQKVLTVLSKLVNSTPKVTEKAEERETQVILEPFKSLEEQPAFIRDMNAHLKSISDDKERREEFSSYLFDFVETAGAKDPDEMTRRLAFKSADIFVIVQIMFDQVKFTKLIKQLDGTN</sequence>
<protein>
    <recommendedName>
        <fullName evidence="5">RRM domain-containing protein</fullName>
    </recommendedName>
</protein>
<dbReference type="AlphaFoldDB" id="A0A137NUL4"/>
<organism evidence="6 7">
    <name type="scientific">Conidiobolus coronatus (strain ATCC 28846 / CBS 209.66 / NRRL 28638)</name>
    <name type="common">Delacroixia coronata</name>
    <dbReference type="NCBI Taxonomy" id="796925"/>
    <lineage>
        <taxon>Eukaryota</taxon>
        <taxon>Fungi</taxon>
        <taxon>Fungi incertae sedis</taxon>
        <taxon>Zoopagomycota</taxon>
        <taxon>Entomophthoromycotina</taxon>
        <taxon>Entomophthoromycetes</taxon>
        <taxon>Entomophthorales</taxon>
        <taxon>Ancylistaceae</taxon>
        <taxon>Conidiobolus</taxon>
    </lineage>
</organism>
<dbReference type="STRING" id="796925.A0A137NUL4"/>
<dbReference type="OrthoDB" id="6159137at2759"/>
<evidence type="ECO:0000259" key="5">
    <source>
        <dbReference type="PROSITE" id="PS50102"/>
    </source>
</evidence>